<name>W6RSC4_9CLOT</name>
<proteinExistence type="predicted"/>
<organism evidence="2 3">
    <name type="scientific">Clostridium bornimense</name>
    <dbReference type="NCBI Taxonomy" id="1216932"/>
    <lineage>
        <taxon>Bacteria</taxon>
        <taxon>Bacillati</taxon>
        <taxon>Bacillota</taxon>
        <taxon>Clostridia</taxon>
        <taxon>Eubacteriales</taxon>
        <taxon>Clostridiaceae</taxon>
        <taxon>Clostridium</taxon>
    </lineage>
</organism>
<dbReference type="Pfam" id="PF02579">
    <property type="entry name" value="Nitro_FeMo-Co"/>
    <property type="match status" value="1"/>
</dbReference>
<dbReference type="Gene3D" id="3.30.420.130">
    <property type="entry name" value="Dinitrogenase iron-molybdenum cofactor biosynthesis domain"/>
    <property type="match status" value="1"/>
</dbReference>
<reference evidence="2 3" key="1">
    <citation type="submission" date="2013-11" db="EMBL/GenBank/DDBJ databases">
        <title>Complete genome sequence of Clostridum sp. M2/40.</title>
        <authorList>
            <person name="Wibberg D."/>
            <person name="Puehler A."/>
            <person name="Schlueter A."/>
        </authorList>
    </citation>
    <scope>NUCLEOTIDE SEQUENCE [LARGE SCALE GENOMIC DNA]</scope>
    <source>
        <strain evidence="3">M2/40</strain>
    </source>
</reference>
<feature type="domain" description="Dinitrogenase iron-molybdenum cofactor biosynthesis" evidence="1">
    <location>
        <begin position="11"/>
        <end position="105"/>
    </location>
</feature>
<dbReference type="EMBL" id="HG917868">
    <property type="protein sequence ID" value="CDM67476.1"/>
    <property type="molecule type" value="Genomic_DNA"/>
</dbReference>
<dbReference type="InterPro" id="IPR036105">
    <property type="entry name" value="DiNase_FeMo-co_biosyn_sf"/>
</dbReference>
<protein>
    <submittedName>
        <fullName evidence="2">NifB-domain protein</fullName>
    </submittedName>
</protein>
<sequence length="116" mass="13068">MKYNVAVASSDGKLVNRHFGRAEKFYIYEIADKTFSFIEERDTKAICNGGSHEESDFNSTIELLKDCQIVIVSQIGYAAEKYIGERGLVALEIPGFIDEVLEKLSKRVNLIFKGVK</sequence>
<accession>W6RSC4</accession>
<dbReference type="AlphaFoldDB" id="W6RSC4"/>
<dbReference type="PATRIC" id="fig|1216932.3.peg.289"/>
<dbReference type="HOGENOM" id="CLU_104194_3_2_9"/>
<dbReference type="RefSeq" id="WP_044035924.1">
    <property type="nucleotide sequence ID" value="NZ_HG917868.1"/>
</dbReference>
<evidence type="ECO:0000313" key="2">
    <source>
        <dbReference type="EMBL" id="CDM67476.1"/>
    </source>
</evidence>
<dbReference type="PANTHER" id="PTHR33937:SF1">
    <property type="entry name" value="IRON-MOLIBDENUM COFACTOR PROCESSING PROTEIN"/>
    <property type="match status" value="1"/>
</dbReference>
<evidence type="ECO:0000313" key="3">
    <source>
        <dbReference type="Proteomes" id="UP000019426"/>
    </source>
</evidence>
<dbReference type="PANTHER" id="PTHR33937">
    <property type="entry name" value="IRON-MOLYBDENUM PROTEIN-RELATED-RELATED"/>
    <property type="match status" value="1"/>
</dbReference>
<dbReference type="InterPro" id="IPR003731">
    <property type="entry name" value="Di-Nase_FeMo-co_biosynth"/>
</dbReference>
<keyword evidence="3" id="KW-1185">Reference proteome</keyword>
<dbReference type="KEGG" id="clt:CM240_0309"/>
<dbReference type="STRING" id="1216932.CM240_0309"/>
<evidence type="ECO:0000259" key="1">
    <source>
        <dbReference type="Pfam" id="PF02579"/>
    </source>
</evidence>
<dbReference type="InterPro" id="IPR051840">
    <property type="entry name" value="NifX/NifY_domain"/>
</dbReference>
<gene>
    <name evidence="2" type="ORF">CM240_0309</name>
</gene>
<dbReference type="SUPFAM" id="SSF53146">
    <property type="entry name" value="Nitrogenase accessory factor-like"/>
    <property type="match status" value="1"/>
</dbReference>
<dbReference type="eggNOG" id="COG1433">
    <property type="taxonomic scope" value="Bacteria"/>
</dbReference>
<dbReference type="Proteomes" id="UP000019426">
    <property type="component" value="Chromosome M2/40_rep1"/>
</dbReference>